<evidence type="ECO:0000313" key="4">
    <source>
        <dbReference type="Proteomes" id="UP000006565"/>
    </source>
</evidence>
<protein>
    <submittedName>
        <fullName evidence="3">UspA domain-containing protein</fullName>
    </submittedName>
</protein>
<organism evidence="3 4">
    <name type="scientific">Methanolacinia petrolearia (strain DSM 11571 / OCM 486 / SEBR 4847)</name>
    <name type="common">Methanoplanus petrolearius</name>
    <dbReference type="NCBI Taxonomy" id="679926"/>
    <lineage>
        <taxon>Archaea</taxon>
        <taxon>Methanobacteriati</taxon>
        <taxon>Methanobacteriota</taxon>
        <taxon>Stenosarchaea group</taxon>
        <taxon>Methanomicrobia</taxon>
        <taxon>Methanomicrobiales</taxon>
        <taxon>Methanomicrobiaceae</taxon>
        <taxon>Methanolacinia</taxon>
    </lineage>
</organism>
<comment type="similarity">
    <text evidence="1">Belongs to the universal stress protein A family.</text>
</comment>
<sequence length="149" mass="16864">MKILVLLDGSKWSYKAAINAIEIAKKKDAEITIFSVIDREETRAAAFYFCQQSNRCDLVNEHEDKIYRDLKKSIGEDLNELTLNMNRMNLKGSSKIVEGKREDAILKEFSSGGYNLVVMGAFGKRSNIRVGTLFKEISTSINVPILILR</sequence>
<accession>E1RKQ9</accession>
<name>E1RKQ9_METP4</name>
<dbReference type="Proteomes" id="UP000006565">
    <property type="component" value="Chromosome"/>
</dbReference>
<reference evidence="3 4" key="1">
    <citation type="journal article" date="2010" name="Stand. Genomic Sci.">
        <title>Complete genome sequence of Methanoplanus petrolearius type strain (SEBR 4847).</title>
        <authorList>
            <person name="Brambilla E."/>
            <person name="Djao O.D."/>
            <person name="Daligault H."/>
            <person name="Lapidus A."/>
            <person name="Lucas S."/>
            <person name="Hammon N."/>
            <person name="Nolan M."/>
            <person name="Tice H."/>
            <person name="Cheng J.F."/>
            <person name="Han C."/>
            <person name="Tapia R."/>
            <person name="Goodwin L."/>
            <person name="Pitluck S."/>
            <person name="Liolios K."/>
            <person name="Ivanova N."/>
            <person name="Mavromatis K."/>
            <person name="Mikhailova N."/>
            <person name="Pati A."/>
            <person name="Chen A."/>
            <person name="Palaniappan K."/>
            <person name="Land M."/>
            <person name="Hauser L."/>
            <person name="Chang Y.J."/>
            <person name="Jeffries C.D."/>
            <person name="Rohde M."/>
            <person name="Spring S."/>
            <person name="Sikorski J."/>
            <person name="Goker M."/>
            <person name="Woyke T."/>
            <person name="Bristow J."/>
            <person name="Eisen J.A."/>
            <person name="Markowitz V."/>
            <person name="Hugenholtz P."/>
            <person name="Kyrpides N.C."/>
            <person name="Klenk H.P."/>
        </authorList>
    </citation>
    <scope>NUCLEOTIDE SEQUENCE [LARGE SCALE GENOMIC DNA]</scope>
    <source>
        <strain evidence="4">DSM 11571 / OCM 486 / SEBR 4847</strain>
    </source>
</reference>
<dbReference type="KEGG" id="mpi:Mpet_2250"/>
<dbReference type="GeneID" id="9744735"/>
<dbReference type="Pfam" id="PF00582">
    <property type="entry name" value="Usp"/>
    <property type="match status" value="1"/>
</dbReference>
<dbReference type="EMBL" id="CP002117">
    <property type="protein sequence ID" value="ADN36998.1"/>
    <property type="molecule type" value="Genomic_DNA"/>
</dbReference>
<dbReference type="STRING" id="679926.Mpet_2250"/>
<dbReference type="AlphaFoldDB" id="E1RKQ9"/>
<evidence type="ECO:0000256" key="1">
    <source>
        <dbReference type="ARBA" id="ARBA00008791"/>
    </source>
</evidence>
<dbReference type="eggNOG" id="arCOG02053">
    <property type="taxonomic scope" value="Archaea"/>
</dbReference>
<dbReference type="Gene3D" id="3.40.50.620">
    <property type="entry name" value="HUPs"/>
    <property type="match status" value="1"/>
</dbReference>
<dbReference type="PANTHER" id="PTHR46268">
    <property type="entry name" value="STRESS RESPONSE PROTEIN NHAX"/>
    <property type="match status" value="1"/>
</dbReference>
<dbReference type="CDD" id="cd00293">
    <property type="entry name" value="USP-like"/>
    <property type="match status" value="1"/>
</dbReference>
<dbReference type="HOGENOM" id="CLU_049301_11_1_2"/>
<dbReference type="InterPro" id="IPR014729">
    <property type="entry name" value="Rossmann-like_a/b/a_fold"/>
</dbReference>
<gene>
    <name evidence="3" type="ordered locus">Mpet_2250</name>
</gene>
<keyword evidence="4" id="KW-1185">Reference proteome</keyword>
<proteinExistence type="inferred from homology"/>
<dbReference type="OrthoDB" id="105697at2157"/>
<dbReference type="PANTHER" id="PTHR46268:SF25">
    <property type="entry name" value="USPA DOMAIN PROTEIN"/>
    <property type="match status" value="1"/>
</dbReference>
<dbReference type="SUPFAM" id="SSF52402">
    <property type="entry name" value="Adenine nucleotide alpha hydrolases-like"/>
    <property type="match status" value="1"/>
</dbReference>
<evidence type="ECO:0000313" key="3">
    <source>
        <dbReference type="EMBL" id="ADN36998.1"/>
    </source>
</evidence>
<evidence type="ECO:0000259" key="2">
    <source>
        <dbReference type="Pfam" id="PF00582"/>
    </source>
</evidence>
<feature type="domain" description="UspA" evidence="2">
    <location>
        <begin position="2"/>
        <end position="149"/>
    </location>
</feature>
<dbReference type="InterPro" id="IPR006016">
    <property type="entry name" value="UspA"/>
</dbReference>
<dbReference type="RefSeq" id="WP_013330175.1">
    <property type="nucleotide sequence ID" value="NC_014507.1"/>
</dbReference>